<sequence>MSLPYWIIDVFSTTPYKGNPLAIVDNTTANLSSTQMKLMARQFNLSETTFFSKPTGCKATYRLRSFLPDGREVFGAGHNILGAWWFLASSGRLELTGPPRSASEDGTEEHVVFQELGAAVTPVTILKTGSGISVTLRQAPPKAHRSHPDPASLAASIGLSADEIGVAVNGARSQVQLQPQVMSTSTTHHLLVPVSSAAALNKVRVEKDRLLEQLALVDERAYGIFLFTPADSTDGRPSYEARFFSPGMSGEDPATGSAAGPFLAYLWHSGALAMAGGSGEIEVHQGLRVGRHCVIRVRIETGRGELGVDVDIIGGGAEVADGSMRIPSQELEFQ</sequence>
<dbReference type="Proteomes" id="UP000317257">
    <property type="component" value="Unassembled WGS sequence"/>
</dbReference>
<dbReference type="GO" id="GO:0005737">
    <property type="term" value="C:cytoplasm"/>
    <property type="evidence" value="ECO:0007669"/>
    <property type="project" value="TreeGrafter"/>
</dbReference>
<organism evidence="2 3">
    <name type="scientific">Metarhizium rileyi (strain RCEF 4871)</name>
    <name type="common">Nomuraea rileyi</name>
    <dbReference type="NCBI Taxonomy" id="1649241"/>
    <lineage>
        <taxon>Eukaryota</taxon>
        <taxon>Fungi</taxon>
        <taxon>Dikarya</taxon>
        <taxon>Ascomycota</taxon>
        <taxon>Pezizomycotina</taxon>
        <taxon>Sordariomycetes</taxon>
        <taxon>Hypocreomycetidae</taxon>
        <taxon>Hypocreales</taxon>
        <taxon>Clavicipitaceae</taxon>
        <taxon>Metarhizium</taxon>
    </lineage>
</organism>
<feature type="active site" evidence="1">
    <location>
        <position position="47"/>
    </location>
</feature>
<dbReference type="PANTHER" id="PTHR13774">
    <property type="entry name" value="PHENAZINE BIOSYNTHESIS PROTEIN"/>
    <property type="match status" value="1"/>
</dbReference>
<evidence type="ECO:0000313" key="2">
    <source>
        <dbReference type="EMBL" id="TWU72303.1"/>
    </source>
</evidence>
<dbReference type="Pfam" id="PF02567">
    <property type="entry name" value="PhzC-PhzF"/>
    <property type="match status" value="1"/>
</dbReference>
<dbReference type="NCBIfam" id="TIGR00654">
    <property type="entry name" value="PhzF_family"/>
    <property type="match status" value="1"/>
</dbReference>
<protein>
    <recommendedName>
        <fullName evidence="4">Phenazine biosynthesis PhzC/PhzF protein</fullName>
    </recommendedName>
</protein>
<dbReference type="SUPFAM" id="SSF54506">
    <property type="entry name" value="Diaminopimelate epimerase-like"/>
    <property type="match status" value="1"/>
</dbReference>
<dbReference type="AlphaFoldDB" id="A0A5C6G8U7"/>
<name>A0A5C6G8U7_METRR</name>
<dbReference type="Gene3D" id="3.10.310.10">
    <property type="entry name" value="Diaminopimelate Epimerase, Chain A, domain 1"/>
    <property type="match status" value="2"/>
</dbReference>
<dbReference type="PANTHER" id="PTHR13774:SF32">
    <property type="entry name" value="ANTISENSE-ENHANCING SEQUENCE 1"/>
    <property type="match status" value="1"/>
</dbReference>
<dbReference type="InterPro" id="IPR003719">
    <property type="entry name" value="Phenazine_PhzF-like"/>
</dbReference>
<dbReference type="EMBL" id="SBHS01000030">
    <property type="protein sequence ID" value="TWU72303.1"/>
    <property type="molecule type" value="Genomic_DNA"/>
</dbReference>
<evidence type="ECO:0000256" key="1">
    <source>
        <dbReference type="PIRSR" id="PIRSR016184-1"/>
    </source>
</evidence>
<gene>
    <name evidence="2" type="ORF">ED733_003952</name>
</gene>
<proteinExistence type="predicted"/>
<evidence type="ECO:0008006" key="4">
    <source>
        <dbReference type="Google" id="ProtNLM"/>
    </source>
</evidence>
<dbReference type="PIRSF" id="PIRSF016184">
    <property type="entry name" value="PhzC_PhzF"/>
    <property type="match status" value="1"/>
</dbReference>
<evidence type="ECO:0000313" key="3">
    <source>
        <dbReference type="Proteomes" id="UP000317257"/>
    </source>
</evidence>
<dbReference type="GO" id="GO:0016853">
    <property type="term" value="F:isomerase activity"/>
    <property type="evidence" value="ECO:0007669"/>
    <property type="project" value="TreeGrafter"/>
</dbReference>
<comment type="caution">
    <text evidence="2">The sequence shown here is derived from an EMBL/GenBank/DDBJ whole genome shotgun (WGS) entry which is preliminary data.</text>
</comment>
<reference evidence="3" key="1">
    <citation type="submission" date="2018-12" db="EMBL/GenBank/DDBJ databases">
        <title>The complete genome of Metarhizium rileyi, a key fungal pathogen of Lepidoptera.</title>
        <authorList>
            <person name="Binneck E."/>
            <person name="Lastra C.C.L."/>
            <person name="Sosa-Gomez D.R."/>
        </authorList>
    </citation>
    <scope>NUCLEOTIDE SEQUENCE [LARGE SCALE GENOMIC DNA]</scope>
    <source>
        <strain evidence="3">Cep018-CH2</strain>
    </source>
</reference>
<accession>A0A5C6G8U7</accession>